<evidence type="ECO:0000313" key="2">
    <source>
        <dbReference type="Proteomes" id="UP000277256"/>
    </source>
</evidence>
<dbReference type="RefSeq" id="WP_125246230.1">
    <property type="nucleotide sequence ID" value="NZ_RSEB01000001.1"/>
</dbReference>
<dbReference type="Proteomes" id="UP000277256">
    <property type="component" value="Unassembled WGS sequence"/>
</dbReference>
<dbReference type="EMBL" id="RSEB01000001">
    <property type="protein sequence ID" value="RRS01753.1"/>
    <property type="molecule type" value="Genomic_DNA"/>
</dbReference>
<proteinExistence type="predicted"/>
<evidence type="ECO:0008006" key="3">
    <source>
        <dbReference type="Google" id="ProtNLM"/>
    </source>
</evidence>
<accession>A0A426V4D7</accession>
<dbReference type="Pfam" id="PF14435">
    <property type="entry name" value="SUKH-4"/>
    <property type="match status" value="1"/>
</dbReference>
<reference evidence="1 2" key="1">
    <citation type="submission" date="2018-12" db="EMBL/GenBank/DDBJ databases">
        <title>Glycomyces sp. YIM 121974 draft genome.</title>
        <authorList>
            <person name="Li Q."/>
        </authorList>
    </citation>
    <scope>NUCLEOTIDE SEQUENCE [LARGE SCALE GENOMIC DNA]</scope>
    <source>
        <strain evidence="1 2">YIM 121974</strain>
    </source>
</reference>
<dbReference type="InterPro" id="IPR025851">
    <property type="entry name" value="SUKH-4"/>
</dbReference>
<evidence type="ECO:0000313" key="1">
    <source>
        <dbReference type="EMBL" id="RRS01753.1"/>
    </source>
</evidence>
<dbReference type="OrthoDB" id="4217933at2"/>
<name>A0A426V4D7_9ACTN</name>
<organism evidence="1 2">
    <name type="scientific">Glycomyces terrestris</name>
    <dbReference type="NCBI Taxonomy" id="2493553"/>
    <lineage>
        <taxon>Bacteria</taxon>
        <taxon>Bacillati</taxon>
        <taxon>Actinomycetota</taxon>
        <taxon>Actinomycetes</taxon>
        <taxon>Glycomycetales</taxon>
        <taxon>Glycomycetaceae</taxon>
        <taxon>Glycomyces</taxon>
    </lineage>
</organism>
<comment type="caution">
    <text evidence="1">The sequence shown here is derived from an EMBL/GenBank/DDBJ whole genome shotgun (WGS) entry which is preliminary data.</text>
</comment>
<gene>
    <name evidence="1" type="ORF">EIW28_03065</name>
</gene>
<protein>
    <recommendedName>
        <fullName evidence="3">SUKH-4 immunity protein of toxin-antitoxin system</fullName>
    </recommendedName>
</protein>
<dbReference type="AlphaFoldDB" id="A0A426V4D7"/>
<sequence length="176" mass="20189">MPTREQYLELWGEDNTVVPPLAEWRSSFSAPSSAWPEVDLLPLDMSVAFTAYLDGEYELFDQFEVRYEEEGDSQVFVILGKQPGTATNFFALDPDTGIVHLMDPEAVTLEQVNASYAVFMEFLYRFAQFVEADDGEETRPARAEVLEQELRVLDPTAFADREHYWPMLMMLLKGEL</sequence>
<keyword evidence="2" id="KW-1185">Reference proteome</keyword>